<dbReference type="AlphaFoldDB" id="A0A7W8CT75"/>
<dbReference type="Proteomes" id="UP000525923">
    <property type="component" value="Unassembled WGS sequence"/>
</dbReference>
<reference evidence="1 2" key="1">
    <citation type="submission" date="2020-08" db="EMBL/GenBank/DDBJ databases">
        <title>Genomic Encyclopedia of Type Strains, Phase IV (KMG-IV): sequencing the most valuable type-strain genomes for metagenomic binning, comparative biology and taxonomic classification.</title>
        <authorList>
            <person name="Goeker M."/>
        </authorList>
    </citation>
    <scope>NUCLEOTIDE SEQUENCE [LARGE SCALE GENOMIC DNA]</scope>
    <source>
        <strain evidence="1 2">DSM 15895</strain>
    </source>
</reference>
<proteinExistence type="predicted"/>
<protein>
    <submittedName>
        <fullName evidence="1">Uncharacterized protein</fullName>
    </submittedName>
</protein>
<evidence type="ECO:0000313" key="2">
    <source>
        <dbReference type="Proteomes" id="UP000525923"/>
    </source>
</evidence>
<comment type="caution">
    <text evidence="1">The sequence shown here is derived from an EMBL/GenBank/DDBJ whole genome shotgun (WGS) entry which is preliminary data.</text>
</comment>
<name>A0A7W8CT75_9BACL</name>
<dbReference type="EMBL" id="JACHHE010000002">
    <property type="protein sequence ID" value="MBB5179555.1"/>
    <property type="molecule type" value="Genomic_DNA"/>
</dbReference>
<accession>A0A7W8CT75</accession>
<evidence type="ECO:0000313" key="1">
    <source>
        <dbReference type="EMBL" id="MBB5179555.1"/>
    </source>
</evidence>
<keyword evidence="2" id="KW-1185">Reference proteome</keyword>
<gene>
    <name evidence="1" type="ORF">HNQ44_000979</name>
</gene>
<sequence>MISKTGPGANCAGSFHVVEKLRCWLCISLQVDAFRGHGFSRFPRSAQSRVFSSCCPRWSRRLPLHSKVFLNRESFLLLKNTKDILFAVSFLFSRYGAKQRRKPYCSCSATHFVAKTCPRRLRVSLACGAEKRRDSRDTAGSAATEETWCSPAASGAVLRNIDSIRKMIYLSQQKQDPVQTAPGPVFIIHIRCFVQSSCSCRLHHFAKCSSTAPRIWEIFNFRPSG</sequence>
<organism evidence="1 2">
    <name type="scientific">Planococcus koreensis</name>
    <dbReference type="NCBI Taxonomy" id="112331"/>
    <lineage>
        <taxon>Bacteria</taxon>
        <taxon>Bacillati</taxon>
        <taxon>Bacillota</taxon>
        <taxon>Bacilli</taxon>
        <taxon>Bacillales</taxon>
        <taxon>Caryophanaceae</taxon>
        <taxon>Planococcus</taxon>
    </lineage>
</organism>